<keyword evidence="2" id="KW-1185">Reference proteome</keyword>
<dbReference type="RefSeq" id="WP_264777293.1">
    <property type="nucleotide sequence ID" value="NZ_AP026560.1"/>
</dbReference>
<dbReference type="EMBL" id="AP026560">
    <property type="protein sequence ID" value="BDP41534.1"/>
    <property type="molecule type" value="Genomic_DNA"/>
</dbReference>
<organism evidence="1 2">
    <name type="scientific">Deinococcus aetherius</name>
    <dbReference type="NCBI Taxonomy" id="200252"/>
    <lineage>
        <taxon>Bacteria</taxon>
        <taxon>Thermotogati</taxon>
        <taxon>Deinococcota</taxon>
        <taxon>Deinococci</taxon>
        <taxon>Deinococcales</taxon>
        <taxon>Deinococcaceae</taxon>
        <taxon>Deinococcus</taxon>
    </lineage>
</organism>
<evidence type="ECO:0000313" key="2">
    <source>
        <dbReference type="Proteomes" id="UP001064971"/>
    </source>
</evidence>
<gene>
    <name evidence="1" type="ORF">DAETH_15030</name>
</gene>
<proteinExistence type="predicted"/>
<evidence type="ECO:0008006" key="3">
    <source>
        <dbReference type="Google" id="ProtNLM"/>
    </source>
</evidence>
<dbReference type="SUPFAM" id="SSF53335">
    <property type="entry name" value="S-adenosyl-L-methionine-dependent methyltransferases"/>
    <property type="match status" value="1"/>
</dbReference>
<accession>A0ABM8ACL6</accession>
<reference evidence="1" key="1">
    <citation type="submission" date="2022-07" db="EMBL/GenBank/DDBJ databases">
        <title>Complete Genome Sequence of the Radioresistant Bacterium Deinococcus aetherius ST0316, Isolated from the Air Dust collected in Lower Stratosphere above Japan.</title>
        <authorList>
            <person name="Satoh K."/>
            <person name="Hagiwara K."/>
            <person name="Katsumata K."/>
            <person name="Kubo A."/>
            <person name="Yokobori S."/>
            <person name="Yamagishi A."/>
            <person name="Oono Y."/>
            <person name="Narumi I."/>
        </authorList>
    </citation>
    <scope>NUCLEOTIDE SEQUENCE</scope>
    <source>
        <strain evidence="1">ST0316</strain>
    </source>
</reference>
<dbReference type="InterPro" id="IPR029063">
    <property type="entry name" value="SAM-dependent_MTases_sf"/>
</dbReference>
<dbReference type="Gene3D" id="3.40.50.150">
    <property type="entry name" value="Vaccinia Virus protein VP39"/>
    <property type="match status" value="1"/>
</dbReference>
<evidence type="ECO:0000313" key="1">
    <source>
        <dbReference type="EMBL" id="BDP41534.1"/>
    </source>
</evidence>
<dbReference type="Proteomes" id="UP001064971">
    <property type="component" value="Chromosome"/>
</dbReference>
<name>A0ABM8ACL6_9DEIO</name>
<protein>
    <recommendedName>
        <fullName evidence="3">Methyltransferase type 11 domain-containing protein</fullName>
    </recommendedName>
</protein>
<sequence>MTTELNRNKLRVILGAGEQRWEGWIPTQREELDLLDRRTWEVWFGDRRADALLCEHVWEHLTEDEGRAAARLCFEFLKPGGFLRCAVPDANFPDPEYQRVVQVGGPGPANHPAADHKIVYDHRLFTDVFRSAGFTVDLLEYCDDEGRFHSHGWDVATGPIYRSLLLDHRNRDGRLGFVSLILDARKPLDAR</sequence>